<proteinExistence type="predicted"/>
<organism evidence="7 8">
    <name type="scientific">Actinocatenispora thailandica</name>
    <dbReference type="NCBI Taxonomy" id="227318"/>
    <lineage>
        <taxon>Bacteria</taxon>
        <taxon>Bacillati</taxon>
        <taxon>Actinomycetota</taxon>
        <taxon>Actinomycetes</taxon>
        <taxon>Micromonosporales</taxon>
        <taxon>Micromonosporaceae</taxon>
        <taxon>Actinocatenispora</taxon>
    </lineage>
</organism>
<keyword evidence="4" id="KW-0472">Membrane</keyword>
<dbReference type="GO" id="GO:0015226">
    <property type="term" value="F:carnitine transmembrane transporter activity"/>
    <property type="evidence" value="ECO:0007669"/>
    <property type="project" value="TreeGrafter"/>
</dbReference>
<dbReference type="Pfam" id="PF04069">
    <property type="entry name" value="OpuAC"/>
    <property type="match status" value="1"/>
</dbReference>
<dbReference type="KEGG" id="atl:Athai_41460"/>
<evidence type="ECO:0000259" key="6">
    <source>
        <dbReference type="Pfam" id="PF04069"/>
    </source>
</evidence>
<dbReference type="GO" id="GO:0031460">
    <property type="term" value="P:glycine betaine transport"/>
    <property type="evidence" value="ECO:0007669"/>
    <property type="project" value="TreeGrafter"/>
</dbReference>
<protein>
    <recommendedName>
        <fullName evidence="6">ABC-type glycine betaine transport system substrate-binding domain-containing protein</fullName>
    </recommendedName>
</protein>
<dbReference type="GO" id="GO:0005275">
    <property type="term" value="F:amine transmembrane transporter activity"/>
    <property type="evidence" value="ECO:0007669"/>
    <property type="project" value="TreeGrafter"/>
</dbReference>
<gene>
    <name evidence="7" type="ORF">Athai_41460</name>
</gene>
<dbReference type="Gene3D" id="3.10.105.10">
    <property type="entry name" value="Dipeptide-binding Protein, Domain 3"/>
    <property type="match status" value="2"/>
</dbReference>
<dbReference type="GO" id="GO:0015871">
    <property type="term" value="P:choline transport"/>
    <property type="evidence" value="ECO:0007669"/>
    <property type="project" value="TreeGrafter"/>
</dbReference>
<dbReference type="SUPFAM" id="SSF53850">
    <property type="entry name" value="Periplasmic binding protein-like II"/>
    <property type="match status" value="1"/>
</dbReference>
<evidence type="ECO:0000256" key="3">
    <source>
        <dbReference type="ARBA" id="ARBA00022475"/>
    </source>
</evidence>
<dbReference type="EMBL" id="AP023355">
    <property type="protein sequence ID" value="BCJ36643.1"/>
    <property type="molecule type" value="Genomic_DNA"/>
</dbReference>
<feature type="domain" description="ABC-type glycine betaine transport system substrate-binding" evidence="6">
    <location>
        <begin position="43"/>
        <end position="291"/>
    </location>
</feature>
<keyword evidence="5" id="KW-0732">Signal</keyword>
<dbReference type="InterPro" id="IPR007210">
    <property type="entry name" value="ABC_Gly_betaine_transp_sub-bd"/>
</dbReference>
<dbReference type="AlphaFoldDB" id="A0A7R7DRR9"/>
<dbReference type="PANTHER" id="PTHR47737:SF1">
    <property type="entry name" value="GLYCINE BETAINE_PROLINE BETAINE TRANSPORT SYSTEM PERMEASE PROTEIN PROW"/>
    <property type="match status" value="1"/>
</dbReference>
<keyword evidence="8" id="KW-1185">Reference proteome</keyword>
<feature type="chain" id="PRO_5038831459" description="ABC-type glycine betaine transport system substrate-binding domain-containing protein" evidence="5">
    <location>
        <begin position="25"/>
        <end position="302"/>
    </location>
</feature>
<name>A0A7R7DRR9_9ACTN</name>
<evidence type="ECO:0000256" key="4">
    <source>
        <dbReference type="ARBA" id="ARBA00023136"/>
    </source>
</evidence>
<sequence>MRRKLVARVVAGVAVALTLSATLAACGKSKEVSGGSGSSGNSKSVTIGVLQGWAEDQVVSELWKQVLEKKGYTVTLKNISDAGPTFTGLAGGDLDLFMDTWLPKTHKTYVDKYGSQMEDLGIWYDQATLDITVPQYMTDVNSIADLKGKASQVDGKIVGIEPGAGLTKAAKEAISGYKLSDYTLQTSSTTAMLSALKSAYASKKPIVVTLWRPHWAYSAYKLKDLKDPKGLMGAKEKIHTYAHKGFSSNHKELAGWLKNFKMPDAQLAALENEALNKQSSDVAAGVTKWMNENQDFVKQMTA</sequence>
<keyword evidence="2" id="KW-0813">Transport</keyword>
<dbReference type="Proteomes" id="UP000611640">
    <property type="component" value="Chromosome"/>
</dbReference>
<evidence type="ECO:0000313" key="8">
    <source>
        <dbReference type="Proteomes" id="UP000611640"/>
    </source>
</evidence>
<dbReference type="PROSITE" id="PS51257">
    <property type="entry name" value="PROKAR_LIPOPROTEIN"/>
    <property type="match status" value="1"/>
</dbReference>
<feature type="signal peptide" evidence="5">
    <location>
        <begin position="1"/>
        <end position="24"/>
    </location>
</feature>
<dbReference type="RefSeq" id="WP_203962986.1">
    <property type="nucleotide sequence ID" value="NZ_AP023355.1"/>
</dbReference>
<accession>A0A7R7DRR9</accession>
<dbReference type="CDD" id="cd13639">
    <property type="entry name" value="PBP2_OpuAC_like"/>
    <property type="match status" value="1"/>
</dbReference>
<evidence type="ECO:0000256" key="5">
    <source>
        <dbReference type="SAM" id="SignalP"/>
    </source>
</evidence>
<reference evidence="7 8" key="1">
    <citation type="submission" date="2020-08" db="EMBL/GenBank/DDBJ databases">
        <title>Whole genome shotgun sequence of Actinocatenispora thailandica NBRC 105041.</title>
        <authorList>
            <person name="Komaki H."/>
            <person name="Tamura T."/>
        </authorList>
    </citation>
    <scope>NUCLEOTIDE SEQUENCE [LARGE SCALE GENOMIC DNA]</scope>
    <source>
        <strain evidence="7 8">NBRC 105041</strain>
    </source>
</reference>
<keyword evidence="3" id="KW-1003">Cell membrane</keyword>
<comment type="subcellular location">
    <subcellularLocation>
        <location evidence="1">Cell membrane</location>
    </subcellularLocation>
</comment>
<dbReference type="Gene3D" id="3.40.190.100">
    <property type="entry name" value="Glycine betaine-binding periplasmic protein, domain 2"/>
    <property type="match status" value="1"/>
</dbReference>
<dbReference type="PANTHER" id="PTHR47737">
    <property type="entry name" value="GLYCINE BETAINE/PROLINE BETAINE TRANSPORT SYSTEM PERMEASE PROTEIN PROW"/>
    <property type="match status" value="1"/>
</dbReference>
<evidence type="ECO:0000256" key="1">
    <source>
        <dbReference type="ARBA" id="ARBA00004236"/>
    </source>
</evidence>
<dbReference type="GO" id="GO:0043190">
    <property type="term" value="C:ATP-binding cassette (ABC) transporter complex"/>
    <property type="evidence" value="ECO:0007669"/>
    <property type="project" value="InterPro"/>
</dbReference>
<evidence type="ECO:0000313" key="7">
    <source>
        <dbReference type="EMBL" id="BCJ36643.1"/>
    </source>
</evidence>
<evidence type="ECO:0000256" key="2">
    <source>
        <dbReference type="ARBA" id="ARBA00022448"/>
    </source>
</evidence>